<dbReference type="EMBL" id="AGNK02006093">
    <property type="status" value="NOT_ANNOTATED_CDS"/>
    <property type="molecule type" value="Genomic_DNA"/>
</dbReference>
<dbReference type="eggNOG" id="ENOG502R3C3">
    <property type="taxonomic scope" value="Eukaryota"/>
</dbReference>
<dbReference type="AlphaFoldDB" id="K4AAX5"/>
<dbReference type="EMBL" id="CM003536">
    <property type="protein sequence ID" value="RCV46055.1"/>
    <property type="molecule type" value="Genomic_DNA"/>
</dbReference>
<evidence type="ECO:0000259" key="1">
    <source>
        <dbReference type="Pfam" id="PF03478"/>
    </source>
</evidence>
<dbReference type="Proteomes" id="UP000004995">
    <property type="component" value="Unassembled WGS sequence"/>
</dbReference>
<dbReference type="Gramene" id="KQK92092">
    <property type="protein sequence ID" value="KQK92092"/>
    <property type="gene ID" value="SETIT_036032mg"/>
</dbReference>
<evidence type="ECO:0000313" key="3">
    <source>
        <dbReference type="EnsemblPlants" id="KQK92092"/>
    </source>
</evidence>
<sequence length="395" mass="44176">MARPEDLKDDLVLEISRRLPCRLDRASMAATCRTWEAALTREAAAALLRQLPVLFFPKAEGPSFSCLSCGGALHDLALLPYGITGARLIGSRPSSWWFAATGFLNGHVLSNTATGQQIQVPDSMRFGRGDKIIVVQILAANVSAIPNDQVPAALCYGAALVKRGAFPDVMFWRLHQQIGLSSRSVAFDWARRAADVIHHNGVFKFLTQDERLVFVVPEITDGDLELHADVWAPAVDVPGVEPLEEHIGIDARYLVVSRGELLMLRRYRVMKWWTESFRVYRLERLHLGQSPEEDHYTWVELTELGGRILFVARGCSIAFEVQDFAEYPAAVEGVYFKGDVDEFTDGWCAMETLGRATMLSDCGRWSFPRNNDPCFEIPDQVDGTFEHSAAAWLFL</sequence>
<dbReference type="PANTHER" id="PTHR33110:SF121">
    <property type="entry name" value="DUF295 DOMAIN-CONTAINING PROTEIN"/>
    <property type="match status" value="1"/>
</dbReference>
<dbReference type="KEGG" id="sita:101782145"/>
<feature type="domain" description="KIB1-4 beta-propeller" evidence="1">
    <location>
        <begin position="82"/>
        <end position="339"/>
    </location>
</feature>
<dbReference type="HOGENOM" id="CLU_019286_5_1_1"/>
<protein>
    <recommendedName>
        <fullName evidence="1">KIB1-4 beta-propeller domain-containing protein</fullName>
    </recommendedName>
</protein>
<reference evidence="2 4" key="1">
    <citation type="journal article" date="2012" name="Nat. Biotechnol.">
        <title>Reference genome sequence of the model plant Setaria.</title>
        <authorList>
            <person name="Bennetzen J.L."/>
            <person name="Schmutz J."/>
            <person name="Wang H."/>
            <person name="Percifield R."/>
            <person name="Hawkins J."/>
            <person name="Pontaroli A.C."/>
            <person name="Estep M."/>
            <person name="Feng L."/>
            <person name="Vaughn J.N."/>
            <person name="Grimwood J."/>
            <person name="Jenkins J."/>
            <person name="Barry K."/>
            <person name="Lindquist E."/>
            <person name="Hellsten U."/>
            <person name="Deshpande S."/>
            <person name="Wang X."/>
            <person name="Wu X."/>
            <person name="Mitros T."/>
            <person name="Triplett J."/>
            <person name="Yang X."/>
            <person name="Ye C.Y."/>
            <person name="Mauro-Herrera M."/>
            <person name="Wang L."/>
            <person name="Li P."/>
            <person name="Sharma M."/>
            <person name="Sharma R."/>
            <person name="Ronald P.C."/>
            <person name="Panaud O."/>
            <person name="Kellogg E.A."/>
            <person name="Brutnell T.P."/>
            <person name="Doust A.N."/>
            <person name="Tuskan G.A."/>
            <person name="Rokhsar D."/>
            <person name="Devos K.M."/>
        </authorList>
    </citation>
    <scope>NUCLEOTIDE SEQUENCE [LARGE SCALE GENOMIC DNA]</scope>
    <source>
        <strain evidence="4">cv. Yugu1</strain>
        <strain evidence="2">Yugu1</strain>
    </source>
</reference>
<keyword evidence="4" id="KW-1185">Reference proteome</keyword>
<dbReference type="Gene3D" id="1.20.1280.50">
    <property type="match status" value="1"/>
</dbReference>
<accession>K4AAX5</accession>
<organism evidence="3 4">
    <name type="scientific">Setaria italica</name>
    <name type="common">Foxtail millet</name>
    <name type="synonym">Panicum italicum</name>
    <dbReference type="NCBI Taxonomy" id="4555"/>
    <lineage>
        <taxon>Eukaryota</taxon>
        <taxon>Viridiplantae</taxon>
        <taxon>Streptophyta</taxon>
        <taxon>Embryophyta</taxon>
        <taxon>Tracheophyta</taxon>
        <taxon>Spermatophyta</taxon>
        <taxon>Magnoliopsida</taxon>
        <taxon>Liliopsida</taxon>
        <taxon>Poales</taxon>
        <taxon>Poaceae</taxon>
        <taxon>PACMAD clade</taxon>
        <taxon>Panicoideae</taxon>
        <taxon>Panicodae</taxon>
        <taxon>Paniceae</taxon>
        <taxon>Cenchrinae</taxon>
        <taxon>Setaria</taxon>
    </lineage>
</organism>
<dbReference type="GeneID" id="101782145"/>
<evidence type="ECO:0000313" key="4">
    <source>
        <dbReference type="Proteomes" id="UP000004995"/>
    </source>
</evidence>
<name>K4AAX5_SETIT</name>
<reference evidence="2" key="2">
    <citation type="submission" date="2015-07" db="EMBL/GenBank/DDBJ databases">
        <authorList>
            <person name="Noorani M."/>
        </authorList>
    </citation>
    <scope>NUCLEOTIDE SEQUENCE</scope>
    <source>
        <strain evidence="2">Yugu1</strain>
    </source>
</reference>
<dbReference type="PANTHER" id="PTHR33110">
    <property type="entry name" value="F-BOX/KELCH-REPEAT PROTEIN-RELATED"/>
    <property type="match status" value="1"/>
</dbReference>
<dbReference type="OrthoDB" id="599103at2759"/>
<dbReference type="RefSeq" id="XP_004985309.1">
    <property type="nucleotide sequence ID" value="XM_004985252.3"/>
</dbReference>
<dbReference type="InterPro" id="IPR005174">
    <property type="entry name" value="KIB1-4_b-propeller"/>
</dbReference>
<gene>
    <name evidence="3" type="primary">LOC101782145</name>
    <name evidence="2" type="ORF">SETIT_9G501800v2</name>
</gene>
<dbReference type="EnsemblPlants" id="KQK92092">
    <property type="protein sequence ID" value="KQK92092"/>
    <property type="gene ID" value="SETIT_036032mg"/>
</dbReference>
<dbReference type="Pfam" id="PF03478">
    <property type="entry name" value="Beta-prop_KIB1-4"/>
    <property type="match status" value="1"/>
</dbReference>
<evidence type="ECO:0000313" key="2">
    <source>
        <dbReference type="EMBL" id="RCV46055.1"/>
    </source>
</evidence>
<reference evidence="3" key="3">
    <citation type="submission" date="2018-08" db="UniProtKB">
        <authorList>
            <consortium name="EnsemblPlants"/>
        </authorList>
    </citation>
    <scope>IDENTIFICATION</scope>
    <source>
        <strain evidence="3">Yugu1</strain>
    </source>
</reference>
<proteinExistence type="predicted"/>